<accession>A0A1A9GEM4</accession>
<name>A0A1A9GEM4_9ACTN</name>
<dbReference type="EMBL" id="CP015079">
    <property type="protein sequence ID" value="ANH36779.1"/>
    <property type="molecule type" value="Genomic_DNA"/>
</dbReference>
<proteinExistence type="predicted"/>
<gene>
    <name evidence="2" type="ORF">I601_0326</name>
</gene>
<sequence length="144" mass="15420">MRKSIQLIAAATSVASLGLITMPAAHADNAIISIKKKGELSSSNKIAWVKAKVTCSEDTTSGELQATLTQVTRGGTQTSTGYIYAYSAFECTGDEEKVYIPVRRPTGGFKWVKGQARVTNVTFTSYDPSGSFTDTAKGRTVTLR</sequence>
<feature type="signal peptide" evidence="1">
    <location>
        <begin position="1"/>
        <end position="27"/>
    </location>
</feature>
<dbReference type="AlphaFoldDB" id="A0A1A9GEM4"/>
<protein>
    <submittedName>
        <fullName evidence="2">Uncharacterized protein</fullName>
    </submittedName>
</protein>
<reference evidence="2 3" key="1">
    <citation type="submission" date="2016-03" db="EMBL/GenBank/DDBJ databases">
        <title>Complete genome sequence of a soil Actinobacterium, Nocardioides dokdonensis FR1436.</title>
        <authorList>
            <person name="Kwon S.-K."/>
            <person name="Kim K."/>
            <person name="Kim J.F."/>
        </authorList>
    </citation>
    <scope>NUCLEOTIDE SEQUENCE [LARGE SCALE GENOMIC DNA]</scope>
    <source>
        <strain evidence="2 3">FR1436</strain>
    </source>
</reference>
<dbReference type="KEGG" id="ndk:I601_0326"/>
<evidence type="ECO:0000256" key="1">
    <source>
        <dbReference type="SAM" id="SignalP"/>
    </source>
</evidence>
<feature type="chain" id="PRO_5008388186" evidence="1">
    <location>
        <begin position="28"/>
        <end position="144"/>
    </location>
</feature>
<keyword evidence="1" id="KW-0732">Signal</keyword>
<evidence type="ECO:0000313" key="2">
    <source>
        <dbReference type="EMBL" id="ANH36779.1"/>
    </source>
</evidence>
<evidence type="ECO:0000313" key="3">
    <source>
        <dbReference type="Proteomes" id="UP000077868"/>
    </source>
</evidence>
<organism evidence="2 3">
    <name type="scientific">Nocardioides dokdonensis FR1436</name>
    <dbReference type="NCBI Taxonomy" id="1300347"/>
    <lineage>
        <taxon>Bacteria</taxon>
        <taxon>Bacillati</taxon>
        <taxon>Actinomycetota</taxon>
        <taxon>Actinomycetes</taxon>
        <taxon>Propionibacteriales</taxon>
        <taxon>Nocardioidaceae</taxon>
        <taxon>Nocardioides</taxon>
    </lineage>
</organism>
<dbReference type="STRING" id="1300347.I601_0326"/>
<dbReference type="Proteomes" id="UP000077868">
    <property type="component" value="Chromosome"/>
</dbReference>
<keyword evidence="3" id="KW-1185">Reference proteome</keyword>
<dbReference type="PATRIC" id="fig|1300347.3.peg.327"/>
<dbReference type="RefSeq" id="WP_068105562.1">
    <property type="nucleotide sequence ID" value="NZ_CP015079.1"/>
</dbReference>